<evidence type="ECO:0000259" key="3">
    <source>
        <dbReference type="PROSITE" id="PS50043"/>
    </source>
</evidence>
<evidence type="ECO:0000256" key="2">
    <source>
        <dbReference type="ARBA" id="ARBA00023125"/>
    </source>
</evidence>
<dbReference type="SUPFAM" id="SSF52172">
    <property type="entry name" value="CheY-like"/>
    <property type="match status" value="1"/>
</dbReference>
<dbReference type="GO" id="GO:0006355">
    <property type="term" value="P:regulation of DNA-templated transcription"/>
    <property type="evidence" value="ECO:0007669"/>
    <property type="project" value="InterPro"/>
</dbReference>
<proteinExistence type="predicted"/>
<dbReference type="AlphaFoldDB" id="E6Q6C4"/>
<keyword evidence="2" id="KW-0238">DNA-binding</keyword>
<dbReference type="InterPro" id="IPR058245">
    <property type="entry name" value="NreC/VraR/RcsB-like_REC"/>
</dbReference>
<evidence type="ECO:0000256" key="1">
    <source>
        <dbReference type="ARBA" id="ARBA00022553"/>
    </source>
</evidence>
<gene>
    <name evidence="5" type="ORF">CARN4_2593</name>
</gene>
<dbReference type="Gene3D" id="3.40.50.2300">
    <property type="match status" value="1"/>
</dbReference>
<feature type="domain" description="Response regulatory" evidence="4">
    <location>
        <begin position="5"/>
        <end position="120"/>
    </location>
</feature>
<dbReference type="PANTHER" id="PTHR43214:SF37">
    <property type="entry name" value="TRANSCRIPTIONAL REGULATORY PROTEIN YDFI"/>
    <property type="match status" value="1"/>
</dbReference>
<dbReference type="CDD" id="cd17535">
    <property type="entry name" value="REC_NarL-like"/>
    <property type="match status" value="1"/>
</dbReference>
<evidence type="ECO:0000259" key="4">
    <source>
        <dbReference type="PROSITE" id="PS50110"/>
    </source>
</evidence>
<comment type="caution">
    <text evidence="5">The sequence shown here is derived from an EMBL/GenBank/DDBJ whole genome shotgun (WGS) entry which is preliminary data.</text>
</comment>
<name>E6Q6C4_9ZZZZ</name>
<dbReference type="SMART" id="SM00448">
    <property type="entry name" value="REC"/>
    <property type="match status" value="1"/>
</dbReference>
<dbReference type="SMART" id="SM00421">
    <property type="entry name" value="HTH_LUXR"/>
    <property type="match status" value="1"/>
</dbReference>
<dbReference type="GO" id="GO:0003677">
    <property type="term" value="F:DNA binding"/>
    <property type="evidence" value="ECO:0007669"/>
    <property type="project" value="UniProtKB-KW"/>
</dbReference>
<protein>
    <submittedName>
        <fullName evidence="5">Two-component response regulator</fullName>
    </submittedName>
</protein>
<sequence>MSALRVVVVEDHALTRMGLCATLAAAGIEVVGEAGDGPTGRDLIMREQPEVAVVDIGLPGIDGIELTEALRAMKSTAHIVILTMVDEEPDVLAALAAGADAYCLKSGAPERLVEAIRVAAEGGAYFDPRIAHIVLRQFTAERGERIESPLSLRETEILRLIAEGVGNAEIAERLVVSLGTVKSHIRDTLIKLSAADRTQAAVIALRRGFI</sequence>
<dbReference type="Pfam" id="PF00072">
    <property type="entry name" value="Response_reg"/>
    <property type="match status" value="1"/>
</dbReference>
<dbReference type="InterPro" id="IPR011006">
    <property type="entry name" value="CheY-like_superfamily"/>
</dbReference>
<keyword evidence="1" id="KW-0597">Phosphoprotein</keyword>
<dbReference type="InterPro" id="IPR016032">
    <property type="entry name" value="Sig_transdc_resp-reg_C-effctor"/>
</dbReference>
<dbReference type="SUPFAM" id="SSF46894">
    <property type="entry name" value="C-terminal effector domain of the bipartite response regulators"/>
    <property type="match status" value="1"/>
</dbReference>
<feature type="domain" description="HTH luxR-type" evidence="3">
    <location>
        <begin position="143"/>
        <end position="208"/>
    </location>
</feature>
<dbReference type="PROSITE" id="PS50043">
    <property type="entry name" value="HTH_LUXR_2"/>
    <property type="match status" value="1"/>
</dbReference>
<dbReference type="InterPro" id="IPR001789">
    <property type="entry name" value="Sig_transdc_resp-reg_receiver"/>
</dbReference>
<dbReference type="PROSITE" id="PS50110">
    <property type="entry name" value="RESPONSE_REGULATORY"/>
    <property type="match status" value="1"/>
</dbReference>
<reference evidence="5" key="1">
    <citation type="submission" date="2009-10" db="EMBL/GenBank/DDBJ databases">
        <title>Diversity of trophic interactions inside an arsenic-rich microbial ecosystem.</title>
        <authorList>
            <person name="Bertin P.N."/>
            <person name="Heinrich-Salmeron A."/>
            <person name="Pelletier E."/>
            <person name="Goulhen-Chollet F."/>
            <person name="Arsene-Ploetze F."/>
            <person name="Gallien S."/>
            <person name="Calteau A."/>
            <person name="Vallenet D."/>
            <person name="Casiot C."/>
            <person name="Chane-Woon-Ming B."/>
            <person name="Giloteaux L."/>
            <person name="Barakat M."/>
            <person name="Bonnefoy V."/>
            <person name="Bruneel O."/>
            <person name="Chandler M."/>
            <person name="Cleiss J."/>
            <person name="Duran R."/>
            <person name="Elbaz-Poulichet F."/>
            <person name="Fonknechten N."/>
            <person name="Lauga B."/>
            <person name="Mornico D."/>
            <person name="Ortet P."/>
            <person name="Schaeffer C."/>
            <person name="Siguier P."/>
            <person name="Alexander Thil Smith A."/>
            <person name="Van Dorsselaer A."/>
            <person name="Weissenbach J."/>
            <person name="Medigue C."/>
            <person name="Le Paslier D."/>
        </authorList>
    </citation>
    <scope>NUCLEOTIDE SEQUENCE</scope>
</reference>
<dbReference type="PANTHER" id="PTHR43214">
    <property type="entry name" value="TWO-COMPONENT RESPONSE REGULATOR"/>
    <property type="match status" value="1"/>
</dbReference>
<dbReference type="CDD" id="cd06170">
    <property type="entry name" value="LuxR_C_like"/>
    <property type="match status" value="1"/>
</dbReference>
<dbReference type="GO" id="GO:0000160">
    <property type="term" value="P:phosphorelay signal transduction system"/>
    <property type="evidence" value="ECO:0007669"/>
    <property type="project" value="InterPro"/>
</dbReference>
<accession>E6Q6C4</accession>
<organism evidence="5">
    <name type="scientific">mine drainage metagenome</name>
    <dbReference type="NCBI Taxonomy" id="410659"/>
    <lineage>
        <taxon>unclassified sequences</taxon>
        <taxon>metagenomes</taxon>
        <taxon>ecological metagenomes</taxon>
    </lineage>
</organism>
<dbReference type="EMBL" id="CABO01000041">
    <property type="protein sequence ID" value="CBI02749.1"/>
    <property type="molecule type" value="Genomic_DNA"/>
</dbReference>
<dbReference type="Pfam" id="PF00196">
    <property type="entry name" value="GerE"/>
    <property type="match status" value="1"/>
</dbReference>
<dbReference type="PRINTS" id="PR00038">
    <property type="entry name" value="HTHLUXR"/>
</dbReference>
<dbReference type="InterPro" id="IPR000792">
    <property type="entry name" value="Tscrpt_reg_LuxR_C"/>
</dbReference>
<evidence type="ECO:0000313" key="5">
    <source>
        <dbReference type="EMBL" id="CBI02749.1"/>
    </source>
</evidence>
<dbReference type="InterPro" id="IPR039420">
    <property type="entry name" value="WalR-like"/>
</dbReference>